<feature type="coiled-coil region" evidence="1">
    <location>
        <begin position="102"/>
        <end position="139"/>
    </location>
</feature>
<proteinExistence type="predicted"/>
<evidence type="ECO:0000256" key="1">
    <source>
        <dbReference type="SAM" id="Coils"/>
    </source>
</evidence>
<dbReference type="RefSeq" id="XP_014379425.1">
    <property type="nucleotide sequence ID" value="XM_014523939.2"/>
</dbReference>
<dbReference type="GeneID" id="106722683"/>
<evidence type="ECO:0000256" key="2">
    <source>
        <dbReference type="SAM" id="MobiDB-lite"/>
    </source>
</evidence>
<accession>A0A1U8DQ92</accession>
<evidence type="ECO:0000313" key="4">
    <source>
        <dbReference type="RefSeq" id="XP_014379425.1"/>
    </source>
</evidence>
<feature type="region of interest" description="Disordered" evidence="2">
    <location>
        <begin position="220"/>
        <end position="256"/>
    </location>
</feature>
<dbReference type="OrthoDB" id="10494734at2759"/>
<dbReference type="InParanoid" id="A0A1U8DQ92"/>
<name>A0A1U8DQ92_ALLSI</name>
<protein>
    <submittedName>
        <fullName evidence="4">Uncharacterized protein LOC106722683</fullName>
    </submittedName>
</protein>
<keyword evidence="1" id="KW-0175">Coiled coil</keyword>
<feature type="region of interest" description="Disordered" evidence="2">
    <location>
        <begin position="155"/>
        <end position="180"/>
    </location>
</feature>
<evidence type="ECO:0000313" key="3">
    <source>
        <dbReference type="Proteomes" id="UP000189705"/>
    </source>
</evidence>
<feature type="compositionally biased region" description="Pro residues" evidence="2">
    <location>
        <begin position="230"/>
        <end position="239"/>
    </location>
</feature>
<dbReference type="AlphaFoldDB" id="A0A1U8DQ92"/>
<feature type="compositionally biased region" description="Pro residues" evidence="2">
    <location>
        <begin position="155"/>
        <end position="173"/>
    </location>
</feature>
<sequence>MGPALHPPDSPSARGEATVQRLAAARPLSGTLGAIRMRHLHRAQRTRRDGIQEELLRAERAHLREAREYRQRVLAEFRRSRHDQALFLEEVRAGRVALQQLLAKIMEERQLAQDSYEELRQLQASINTAIQEKLRVSQQLLAAIPTLTAHTAVPQPMPAPVLAPGPPDQPTFPSPGAGPSWEHFAGLVAQVVPQQPPQACHSHREVPLLPPRFLVPGVAAAYASEEEHPLPSPEQPGPQPRQHGLRTRGGGTQGHG</sequence>
<gene>
    <name evidence="4" type="primary">LOC106722683</name>
</gene>
<feature type="compositionally biased region" description="Gly residues" evidence="2">
    <location>
        <begin position="247"/>
        <end position="256"/>
    </location>
</feature>
<keyword evidence="3" id="KW-1185">Reference proteome</keyword>
<dbReference type="Proteomes" id="UP000189705">
    <property type="component" value="Unplaced"/>
</dbReference>
<organism evidence="3 4">
    <name type="scientific">Alligator sinensis</name>
    <name type="common">Chinese alligator</name>
    <dbReference type="NCBI Taxonomy" id="38654"/>
    <lineage>
        <taxon>Eukaryota</taxon>
        <taxon>Metazoa</taxon>
        <taxon>Chordata</taxon>
        <taxon>Craniata</taxon>
        <taxon>Vertebrata</taxon>
        <taxon>Euteleostomi</taxon>
        <taxon>Archelosauria</taxon>
        <taxon>Archosauria</taxon>
        <taxon>Crocodylia</taxon>
        <taxon>Alligatoridae</taxon>
        <taxon>Alligatorinae</taxon>
        <taxon>Alligator</taxon>
    </lineage>
</organism>
<reference evidence="4" key="1">
    <citation type="submission" date="2025-08" db="UniProtKB">
        <authorList>
            <consortium name="RefSeq"/>
        </authorList>
    </citation>
    <scope>IDENTIFICATION</scope>
</reference>
<dbReference type="KEGG" id="asn:106722683"/>